<evidence type="ECO:0000313" key="1">
    <source>
        <dbReference type="EMBL" id="MFC3022539.1"/>
    </source>
</evidence>
<dbReference type="EMBL" id="JBHRSE010000007">
    <property type="protein sequence ID" value="MFC3022539.1"/>
    <property type="molecule type" value="Genomic_DNA"/>
</dbReference>
<accession>A0ABV7C576</accession>
<evidence type="ECO:0000313" key="2">
    <source>
        <dbReference type="Proteomes" id="UP001595384"/>
    </source>
</evidence>
<dbReference type="EC" id="2.4.-.-" evidence="1"/>
<dbReference type="NCBIfam" id="TIGR00661">
    <property type="entry name" value="MJ1255"/>
    <property type="match status" value="1"/>
</dbReference>
<dbReference type="SUPFAM" id="SSF53756">
    <property type="entry name" value="UDP-Glycosyltransferase/glycogen phosphorylase"/>
    <property type="match status" value="1"/>
</dbReference>
<reference evidence="2" key="1">
    <citation type="journal article" date="2019" name="Int. J. Syst. Evol. Microbiol.">
        <title>The Global Catalogue of Microorganisms (GCM) 10K type strain sequencing project: providing services to taxonomists for standard genome sequencing and annotation.</title>
        <authorList>
            <consortium name="The Broad Institute Genomics Platform"/>
            <consortium name="The Broad Institute Genome Sequencing Center for Infectious Disease"/>
            <person name="Wu L."/>
            <person name="Ma J."/>
        </authorList>
    </citation>
    <scope>NUCLEOTIDE SEQUENCE [LARGE SCALE GENOMIC DNA]</scope>
    <source>
        <strain evidence="2">KCTC 62784</strain>
    </source>
</reference>
<organism evidence="1 2">
    <name type="scientific">Vibrio zhugei</name>
    <dbReference type="NCBI Taxonomy" id="2479546"/>
    <lineage>
        <taxon>Bacteria</taxon>
        <taxon>Pseudomonadati</taxon>
        <taxon>Pseudomonadota</taxon>
        <taxon>Gammaproteobacteria</taxon>
        <taxon>Vibrionales</taxon>
        <taxon>Vibrionaceae</taxon>
        <taxon>Vibrio</taxon>
    </lineage>
</organism>
<comment type="caution">
    <text evidence="1">The sequence shown here is derived from an EMBL/GenBank/DDBJ whole genome shotgun (WGS) entry which is preliminary data.</text>
</comment>
<proteinExistence type="predicted"/>
<gene>
    <name evidence="1" type="ORF">ACFODT_01635</name>
</gene>
<name>A0ABV7C576_9VIBR</name>
<sequence>MKILYGVQGTGNGHIARARAMNQALRRHEQVDVDFLFTGRDADKYFSMEEFGEYQTRQGLTFATQNGKIDYGKTAINNNLLRVYQDMQALDLSSYDLVLNDFEPISAWAAKKQNIPSISISHQNAFRYNVPLKGASWMDKMIMQNFAPADHHISLHWYHFDQPILPPIIHTSSLPPCVDNFILIYLPFELLTEVINLVERFSHEHFICYHPDVTEVSTFRNLQLRPLCRDGFQEHLRSCAGVMANGGFELASEALSLGKKMLLKPLSGQFEQQSNVATLEHLGLASSMDYLDPSAVRQWLDEAPGERVIYPNVAFAISDWIVAGDWAHQDGLFHSLWQQVNFPHRTDLHGDFVLS</sequence>
<dbReference type="GO" id="GO:0016757">
    <property type="term" value="F:glycosyltransferase activity"/>
    <property type="evidence" value="ECO:0007669"/>
    <property type="project" value="UniProtKB-KW"/>
</dbReference>
<keyword evidence="1" id="KW-0328">Glycosyltransferase</keyword>
<keyword evidence="2" id="KW-1185">Reference proteome</keyword>
<protein>
    <submittedName>
        <fullName evidence="1">MJ1255/VC2487 family glycosyltransferase</fullName>
        <ecNumber evidence="1">2.4.-.-</ecNumber>
    </submittedName>
</protein>
<dbReference type="Proteomes" id="UP001595384">
    <property type="component" value="Unassembled WGS sequence"/>
</dbReference>
<dbReference type="Gene3D" id="3.40.50.2000">
    <property type="entry name" value="Glycogen Phosphorylase B"/>
    <property type="match status" value="1"/>
</dbReference>
<dbReference type="Pfam" id="PF13528">
    <property type="entry name" value="Glyco_trans_1_3"/>
    <property type="match status" value="1"/>
</dbReference>
<keyword evidence="1" id="KW-0808">Transferase</keyword>
<dbReference type="RefSeq" id="WP_123016903.1">
    <property type="nucleotide sequence ID" value="NZ_AP024911.1"/>
</dbReference>
<dbReference type="InterPro" id="IPR005262">
    <property type="entry name" value="MJ1255-like"/>
</dbReference>